<feature type="compositionally biased region" description="Basic and acidic residues" evidence="11">
    <location>
        <begin position="627"/>
        <end position="637"/>
    </location>
</feature>
<dbReference type="SUPFAM" id="SSF90123">
    <property type="entry name" value="ABC transporter transmembrane region"/>
    <property type="match status" value="2"/>
</dbReference>
<dbReference type="eggNOG" id="KOG0055">
    <property type="taxonomic scope" value="Eukaryota"/>
</dbReference>
<dbReference type="InterPro" id="IPR003593">
    <property type="entry name" value="AAA+_ATPase"/>
</dbReference>
<evidence type="ECO:0000259" key="14">
    <source>
        <dbReference type="PROSITE" id="PS50929"/>
    </source>
</evidence>
<dbReference type="InterPro" id="IPR039421">
    <property type="entry name" value="Type_1_exporter"/>
</dbReference>
<reference evidence="16" key="1">
    <citation type="journal article" date="2010" name="Nat. Biotechnol.">
        <title>Draft genome sequence of the oilseed species Ricinus communis.</title>
        <authorList>
            <person name="Chan A.P."/>
            <person name="Crabtree J."/>
            <person name="Zhao Q."/>
            <person name="Lorenzi H."/>
            <person name="Orvis J."/>
            <person name="Puiu D."/>
            <person name="Melake-Berhan A."/>
            <person name="Jones K.M."/>
            <person name="Redman J."/>
            <person name="Chen G."/>
            <person name="Cahoon E.B."/>
            <person name="Gedil M."/>
            <person name="Stanke M."/>
            <person name="Haas B.J."/>
            <person name="Wortman J.R."/>
            <person name="Fraser-Liggett C.M."/>
            <person name="Ravel J."/>
            <person name="Rabinowicz P.D."/>
        </authorList>
    </citation>
    <scope>NUCLEOTIDE SEQUENCE [LARGE SCALE GENOMIC DNA]</scope>
    <source>
        <strain evidence="16">cv. Hale</strain>
    </source>
</reference>
<feature type="transmembrane region" description="Helical" evidence="12">
    <location>
        <begin position="834"/>
        <end position="857"/>
    </location>
</feature>
<accession>B9SZR6</accession>
<organism evidence="15 16">
    <name type="scientific">Ricinus communis</name>
    <name type="common">Castor bean</name>
    <dbReference type="NCBI Taxonomy" id="3988"/>
    <lineage>
        <taxon>Eukaryota</taxon>
        <taxon>Viridiplantae</taxon>
        <taxon>Streptophyta</taxon>
        <taxon>Embryophyta</taxon>
        <taxon>Tracheophyta</taxon>
        <taxon>Spermatophyta</taxon>
        <taxon>Magnoliopsida</taxon>
        <taxon>eudicotyledons</taxon>
        <taxon>Gunneridae</taxon>
        <taxon>Pentapetalae</taxon>
        <taxon>rosids</taxon>
        <taxon>fabids</taxon>
        <taxon>Malpighiales</taxon>
        <taxon>Euphorbiaceae</taxon>
        <taxon>Acalyphoideae</taxon>
        <taxon>Acalypheae</taxon>
        <taxon>Ricinus</taxon>
    </lineage>
</organism>
<name>B9SZR6_RICCO</name>
<evidence type="ECO:0000256" key="11">
    <source>
        <dbReference type="SAM" id="MobiDB-lite"/>
    </source>
</evidence>
<evidence type="ECO:0000256" key="4">
    <source>
        <dbReference type="ARBA" id="ARBA00022692"/>
    </source>
</evidence>
<dbReference type="InterPro" id="IPR036640">
    <property type="entry name" value="ABC1_TM_sf"/>
</dbReference>
<dbReference type="Gene3D" id="1.20.1560.10">
    <property type="entry name" value="ABC transporter type 1, transmembrane domain"/>
    <property type="match status" value="1"/>
</dbReference>
<feature type="transmembrane region" description="Helical" evidence="12">
    <location>
        <begin position="697"/>
        <end position="721"/>
    </location>
</feature>
<evidence type="ECO:0000313" key="15">
    <source>
        <dbReference type="EMBL" id="EEF30892.1"/>
    </source>
</evidence>
<dbReference type="FunFam" id="1.20.1560.10:FF:000009">
    <property type="entry name" value="ABC transporter B family member 1"/>
    <property type="match status" value="1"/>
</dbReference>
<dbReference type="InParanoid" id="B9SZR6"/>
<dbReference type="PANTHER" id="PTHR43394">
    <property type="entry name" value="ATP-DEPENDENT PERMEASE MDL1, MITOCHONDRIAL"/>
    <property type="match status" value="1"/>
</dbReference>
<dbReference type="GO" id="GO:0055085">
    <property type="term" value="P:transmembrane transport"/>
    <property type="evidence" value="ECO:0000318"/>
    <property type="project" value="GO_Central"/>
</dbReference>
<dbReference type="GO" id="GO:0042626">
    <property type="term" value="F:ATPase-coupled transmembrane transporter activity"/>
    <property type="evidence" value="ECO:0000318"/>
    <property type="project" value="GO_Central"/>
</dbReference>
<dbReference type="SUPFAM" id="SSF52540">
    <property type="entry name" value="P-loop containing nucleoside triphosphate hydrolases"/>
    <property type="match status" value="2"/>
</dbReference>
<keyword evidence="5" id="KW-0677">Repeat</keyword>
<dbReference type="EC" id="3.6.3.31" evidence="15"/>
<keyword evidence="3" id="KW-0813">Transport</keyword>
<keyword evidence="6" id="KW-0547">Nucleotide-binding</keyword>
<dbReference type="InterPro" id="IPR027417">
    <property type="entry name" value="P-loop_NTPase"/>
</dbReference>
<evidence type="ECO:0000256" key="6">
    <source>
        <dbReference type="ARBA" id="ARBA00022741"/>
    </source>
</evidence>
<feature type="domain" description="ABC transporter" evidence="13">
    <location>
        <begin position="385"/>
        <end position="621"/>
    </location>
</feature>
<evidence type="ECO:0000313" key="16">
    <source>
        <dbReference type="Proteomes" id="UP000008311"/>
    </source>
</evidence>
<dbReference type="CDD" id="cd03249">
    <property type="entry name" value="ABC_MTABC3_MDL1_MDL2"/>
    <property type="match status" value="2"/>
</dbReference>
<dbReference type="FunFam" id="3.40.50.300:FF:000066">
    <property type="entry name" value="ABC transporter B family member 1"/>
    <property type="match status" value="2"/>
</dbReference>
<keyword evidence="16" id="KW-1185">Reference proteome</keyword>
<evidence type="ECO:0000256" key="12">
    <source>
        <dbReference type="SAM" id="Phobius"/>
    </source>
</evidence>
<evidence type="ECO:0000259" key="13">
    <source>
        <dbReference type="PROSITE" id="PS50893"/>
    </source>
</evidence>
<dbReference type="InterPro" id="IPR003439">
    <property type="entry name" value="ABC_transporter-like_ATP-bd"/>
</dbReference>
<keyword evidence="15" id="KW-0378">Hydrolase</keyword>
<feature type="transmembrane region" description="Helical" evidence="12">
    <location>
        <begin position="318"/>
        <end position="338"/>
    </location>
</feature>
<dbReference type="InterPro" id="IPR011527">
    <property type="entry name" value="ABC1_TM_dom"/>
</dbReference>
<dbReference type="CDD" id="cd18577">
    <property type="entry name" value="ABC_6TM_Pgp_ABCB1_D1_like"/>
    <property type="match status" value="1"/>
</dbReference>
<dbReference type="GO" id="GO:0005524">
    <property type="term" value="F:ATP binding"/>
    <property type="evidence" value="ECO:0007669"/>
    <property type="project" value="UniProtKB-KW"/>
</dbReference>
<sequence>MANYTCHLTNSSLMEEELKSHKTKPWRSMKGNGEASVGEKRRDKKVAFYKLFTFADSLDWVLIVVGTVCATAHGLSDSLMILIFSKIINSFGTAQKSDIIRQVSEIAVTMVYLAVGTGIASFLQASCWLTTGERQSVRIRGLYLKTILRQDIAFFDTELRTGEVIERLSSNSIHIRIAIAEKAGKLIQLVSAFIGGFTVAFVRGWHLALVLAFCVPVLAINFQILSIVMSKLVIRQQLARVEAGNVVEQTIGAIRMVASFTGEKHAIAKYNEKLRIAYKASMLQGLAMGFFIGVLFFVLFVTYGLASWYGSILIIHKGYNGGQVICVIMAITGAAMALGQVSSFLRSFTTGQVAAYRMFKIIERKSKIDSYSSRGMVLEDINGEIELKDVYFRYPSRPDVEIFSGLSLHLPSSRTVALVGQSGSGKSTVISLIERFYDPDSGEILVDGFSLNKLNISWLREKIGLVSQEPVLFATSIKENIAYGKENATDEEIRFAVALANAAEFIDKMPQGLGTIVGQRGTQLSGGQKQRIAIARAIVKNPKILLLDEPTSALDAKSEHIIQDALVKVMSNRTTLIVAHRLTTIRNADEILVLHRGKVVEKGTHEELIQNMEGAYSQLVRLQEVKEGTHSHAKDEATSETTLNEDKLLSSSGTPDIPETSVPRPDNLHEGLSSNKISEKPKKGSLKRLAYLNKPELPVLLLGTIGAMLYGVVFPIFGLLTSKSIVLFYEPPRKMQNDSKIWAAFFLGLGFITLVGIITENFFFGIAGGRLIERISSRSFQRVVHQEISWFDDPTNSSGAVSARLSINATTIETVIGEALPLVIKASTTMITALLIAFTANWILAFVVVAVSPLLFLQGYANAKFMKGFSRDAKVMYEQASQVAHEAIGNIRTVASFCAEEKVTNLYEKKCEAPKKQGVQDGVLKGSGFGFSNFILHSTHAFCLYIGSILVHHGKASFEDVFRVFFALTVAINTVSGTNDLALNTTRAMEAIASIFNIFDRKPKIDSSSDEGITPVHVDGNIDLHHVSFKYPTRPDVQILKDLSLKIPAEKVVAIVGESGSGKSTIISLIQRFYDPDSGCMYFDGLDIKSLKLNWLRQQMGLVSQEPVVFHESIRSNIAYGKQGDVNEEEIIEAARAANAHEFISSLPEGYSTSVGEQGVQLSGGQKQRIAIARAILRKPKVLLLDEATSALDAESEHAVQDALQKVMINRTTVVVSHRLSSIKNADIIVVVKNGVIVEKGSHDALMKIPNGSYASLVTLYHNKD</sequence>
<feature type="domain" description="ABC transmembrane type-1" evidence="14">
    <location>
        <begin position="64"/>
        <end position="350"/>
    </location>
</feature>
<dbReference type="PANTHER" id="PTHR43394:SF16">
    <property type="entry name" value="ABC TRANSPORTER B FAMILY MEMBER 4-LIKE ISOFORM X1"/>
    <property type="match status" value="1"/>
</dbReference>
<dbReference type="Proteomes" id="UP000008311">
    <property type="component" value="Unassembled WGS sequence"/>
</dbReference>
<keyword evidence="9 12" id="KW-0472">Membrane</keyword>
<feature type="region of interest" description="Disordered" evidence="11">
    <location>
        <begin position="627"/>
        <end position="680"/>
    </location>
</feature>
<gene>
    <name evidence="15" type="ORF">RCOM_0460530</name>
</gene>
<evidence type="ECO:0000256" key="9">
    <source>
        <dbReference type="ARBA" id="ARBA00023136"/>
    </source>
</evidence>
<comment type="similarity">
    <text evidence="2">Belongs to the ABC transporter superfamily. ABCB family. Multidrug resistance exporter (TC 3.A.1.201) subfamily.</text>
</comment>
<feature type="domain" description="ABC transporter" evidence="13">
    <location>
        <begin position="1022"/>
        <end position="1259"/>
    </location>
</feature>
<dbReference type="Pfam" id="PF00005">
    <property type="entry name" value="ABC_tran"/>
    <property type="match status" value="2"/>
</dbReference>
<dbReference type="Gene3D" id="3.40.50.300">
    <property type="entry name" value="P-loop containing nucleotide triphosphate hydrolases"/>
    <property type="match status" value="2"/>
</dbReference>
<dbReference type="EMBL" id="EQ974284">
    <property type="protein sequence ID" value="EEF30892.1"/>
    <property type="molecule type" value="Genomic_DNA"/>
</dbReference>
<keyword evidence="4 12" id="KW-0812">Transmembrane</keyword>
<keyword evidence="8 12" id="KW-1133">Transmembrane helix</keyword>
<dbReference type="PROSITE" id="PS50929">
    <property type="entry name" value="ABC_TM1F"/>
    <property type="match status" value="2"/>
</dbReference>
<dbReference type="GO" id="GO:0005886">
    <property type="term" value="C:plasma membrane"/>
    <property type="evidence" value="ECO:0007669"/>
    <property type="project" value="UniProtKB-SubCell"/>
</dbReference>
<dbReference type="GO" id="GO:0016020">
    <property type="term" value="C:membrane"/>
    <property type="evidence" value="ECO:0000318"/>
    <property type="project" value="GO_Central"/>
</dbReference>
<feature type="transmembrane region" description="Helical" evidence="12">
    <location>
        <begin position="186"/>
        <end position="202"/>
    </location>
</feature>
<evidence type="ECO:0000256" key="7">
    <source>
        <dbReference type="ARBA" id="ARBA00022840"/>
    </source>
</evidence>
<feature type="domain" description="ABC transmembrane type-1" evidence="14">
    <location>
        <begin position="701"/>
        <end position="987"/>
    </location>
</feature>
<keyword evidence="10" id="KW-0325">Glycoprotein</keyword>
<evidence type="ECO:0000256" key="3">
    <source>
        <dbReference type="ARBA" id="ARBA00022448"/>
    </source>
</evidence>
<dbReference type="EC" id="3.6.3.44" evidence="15"/>
<protein>
    <submittedName>
        <fullName evidence="15">Multidrug resistance protein 1, 2, putative</fullName>
        <ecNumber evidence="15">3.6.3.31</ecNumber>
        <ecNumber evidence="15">3.6.3.44</ecNumber>
    </submittedName>
</protein>
<feature type="transmembrane region" description="Helical" evidence="12">
    <location>
        <begin position="60"/>
        <end position="84"/>
    </location>
</feature>
<dbReference type="GO" id="GO:0010328">
    <property type="term" value="F:auxin influx transmembrane transporter activity"/>
    <property type="evidence" value="ECO:0007669"/>
    <property type="project" value="UniProtKB-ARBA"/>
</dbReference>
<feature type="transmembrane region" description="Helical" evidence="12">
    <location>
        <begin position="283"/>
        <end position="306"/>
    </location>
</feature>
<dbReference type="CDD" id="cd18578">
    <property type="entry name" value="ABC_6TM_Pgp_ABCB1_D2_like"/>
    <property type="match status" value="1"/>
</dbReference>
<proteinExistence type="inferred from homology"/>
<evidence type="ECO:0000256" key="5">
    <source>
        <dbReference type="ARBA" id="ARBA00022737"/>
    </source>
</evidence>
<dbReference type="GO" id="GO:0016887">
    <property type="term" value="F:ATP hydrolysis activity"/>
    <property type="evidence" value="ECO:0007669"/>
    <property type="project" value="InterPro"/>
</dbReference>
<feature type="transmembrane region" description="Helical" evidence="12">
    <location>
        <begin position="208"/>
        <end position="228"/>
    </location>
</feature>
<evidence type="ECO:0000256" key="1">
    <source>
        <dbReference type="ARBA" id="ARBA00004651"/>
    </source>
</evidence>
<dbReference type="GO" id="GO:0010329">
    <property type="term" value="F:auxin efflux transmembrane transporter activity"/>
    <property type="evidence" value="ECO:0007669"/>
    <property type="project" value="UniProtKB-ARBA"/>
</dbReference>
<dbReference type="PROSITE" id="PS50893">
    <property type="entry name" value="ABC_TRANSPORTER_2"/>
    <property type="match status" value="2"/>
</dbReference>
<dbReference type="SMART" id="SM00382">
    <property type="entry name" value="AAA"/>
    <property type="match status" value="2"/>
</dbReference>
<comment type="subcellular location">
    <subcellularLocation>
        <location evidence="1">Cell membrane</location>
        <topology evidence="1">Multi-pass membrane protein</topology>
    </subcellularLocation>
</comment>
<evidence type="ECO:0000256" key="8">
    <source>
        <dbReference type="ARBA" id="ARBA00022989"/>
    </source>
</evidence>
<evidence type="ECO:0000256" key="10">
    <source>
        <dbReference type="ARBA" id="ARBA00023180"/>
    </source>
</evidence>
<dbReference type="InterPro" id="IPR017871">
    <property type="entry name" value="ABC_transporter-like_CS"/>
</dbReference>
<dbReference type="AlphaFoldDB" id="B9SZR6"/>
<dbReference type="PROSITE" id="PS00211">
    <property type="entry name" value="ABC_TRANSPORTER_1"/>
    <property type="match status" value="2"/>
</dbReference>
<keyword evidence="7" id="KW-0067">ATP-binding</keyword>
<feature type="transmembrane region" description="Helical" evidence="12">
    <location>
        <begin position="741"/>
        <end position="772"/>
    </location>
</feature>
<dbReference type="GO" id="GO:0140359">
    <property type="term" value="F:ABC-type transporter activity"/>
    <property type="evidence" value="ECO:0007669"/>
    <property type="project" value="InterPro"/>
</dbReference>
<dbReference type="Pfam" id="PF00664">
    <property type="entry name" value="ABC_membrane"/>
    <property type="match status" value="2"/>
</dbReference>
<evidence type="ECO:0000256" key="2">
    <source>
        <dbReference type="ARBA" id="ARBA00007577"/>
    </source>
</evidence>